<dbReference type="Proteomes" id="UP000297703">
    <property type="component" value="Unassembled WGS sequence"/>
</dbReference>
<evidence type="ECO:0000313" key="2">
    <source>
        <dbReference type="Proteomes" id="UP000297703"/>
    </source>
</evidence>
<name>A0A4D9F4Q0_9SAUR</name>
<reference evidence="1 2" key="1">
    <citation type="submission" date="2019-04" db="EMBL/GenBank/DDBJ databases">
        <title>Draft genome of the big-headed turtle Platysternon megacephalum.</title>
        <authorList>
            <person name="Gong S."/>
        </authorList>
    </citation>
    <scope>NUCLEOTIDE SEQUENCE [LARGE SCALE GENOMIC DNA]</scope>
    <source>
        <strain evidence="1">DO16091913</strain>
        <tissue evidence="1">Muscle</tissue>
    </source>
</reference>
<keyword evidence="2" id="KW-1185">Reference proteome</keyword>
<reference evidence="1 2" key="2">
    <citation type="submission" date="2019-04" db="EMBL/GenBank/DDBJ databases">
        <title>The genome sequence of big-headed turtle.</title>
        <authorList>
            <person name="Gong S."/>
        </authorList>
    </citation>
    <scope>NUCLEOTIDE SEQUENCE [LARGE SCALE GENOMIC DNA]</scope>
    <source>
        <strain evidence="1">DO16091913</strain>
        <tissue evidence="1">Muscle</tissue>
    </source>
</reference>
<organism evidence="1 2">
    <name type="scientific">Platysternon megacephalum</name>
    <name type="common">big-headed turtle</name>
    <dbReference type="NCBI Taxonomy" id="55544"/>
    <lineage>
        <taxon>Eukaryota</taxon>
        <taxon>Metazoa</taxon>
        <taxon>Chordata</taxon>
        <taxon>Craniata</taxon>
        <taxon>Vertebrata</taxon>
        <taxon>Euteleostomi</taxon>
        <taxon>Archelosauria</taxon>
        <taxon>Testudinata</taxon>
        <taxon>Testudines</taxon>
        <taxon>Cryptodira</taxon>
        <taxon>Durocryptodira</taxon>
        <taxon>Testudinoidea</taxon>
        <taxon>Platysternidae</taxon>
        <taxon>Platysternon</taxon>
    </lineage>
</organism>
<accession>A0A4D9F4Q0</accession>
<comment type="caution">
    <text evidence="1">The sequence shown here is derived from an EMBL/GenBank/DDBJ whole genome shotgun (WGS) entry which is preliminary data.</text>
</comment>
<protein>
    <submittedName>
        <fullName evidence="1">Beta-glucuronidase</fullName>
    </submittedName>
</protein>
<evidence type="ECO:0000313" key="1">
    <source>
        <dbReference type="EMBL" id="TFK13060.1"/>
    </source>
</evidence>
<gene>
    <name evidence="1" type="ORF">DR999_PMT03481</name>
</gene>
<proteinExistence type="predicted"/>
<sequence>MFDWQKGVQNIYFLQNPNLPGCGVLPYIFEFRSAPSQHILPKKTKKEPFSRRRIYCLTNRYHAPNVSSSAFKETLNMVKVNLITSWYPEKKKQCTEKKNLTWTCIYYCQLSVNRMFCFNT</sequence>
<dbReference type="AlphaFoldDB" id="A0A4D9F4Q0"/>
<dbReference type="EMBL" id="QXTE01000017">
    <property type="protein sequence ID" value="TFK13060.1"/>
    <property type="molecule type" value="Genomic_DNA"/>
</dbReference>